<reference evidence="3" key="1">
    <citation type="submission" date="2025-08" db="UniProtKB">
        <authorList>
            <consortium name="RefSeq"/>
        </authorList>
    </citation>
    <scope>IDENTIFICATION</scope>
</reference>
<feature type="region of interest" description="Disordered" evidence="1">
    <location>
        <begin position="1131"/>
        <end position="1157"/>
    </location>
</feature>
<feature type="compositionally biased region" description="Basic residues" evidence="1">
    <location>
        <begin position="661"/>
        <end position="681"/>
    </location>
</feature>
<gene>
    <name evidence="3" type="primary">LOC110744731</name>
</gene>
<evidence type="ECO:0000256" key="1">
    <source>
        <dbReference type="SAM" id="MobiDB-lite"/>
    </source>
</evidence>
<accession>A0A6P5REX9</accession>
<feature type="compositionally biased region" description="Basic and acidic residues" evidence="1">
    <location>
        <begin position="2307"/>
        <end position="2319"/>
    </location>
</feature>
<feature type="region of interest" description="Disordered" evidence="1">
    <location>
        <begin position="2243"/>
        <end position="2340"/>
    </location>
</feature>
<dbReference type="RefSeq" id="XP_021800408.1">
    <property type="nucleotide sequence ID" value="XM_021944716.1"/>
</dbReference>
<proteinExistence type="predicted"/>
<organism evidence="2 3">
    <name type="scientific">Prunus avium</name>
    <name type="common">Cherry</name>
    <name type="synonym">Cerasus avium</name>
    <dbReference type="NCBI Taxonomy" id="42229"/>
    <lineage>
        <taxon>Eukaryota</taxon>
        <taxon>Viridiplantae</taxon>
        <taxon>Streptophyta</taxon>
        <taxon>Embryophyta</taxon>
        <taxon>Tracheophyta</taxon>
        <taxon>Spermatophyta</taxon>
        <taxon>Magnoliopsida</taxon>
        <taxon>eudicotyledons</taxon>
        <taxon>Gunneridae</taxon>
        <taxon>Pentapetalae</taxon>
        <taxon>rosids</taxon>
        <taxon>fabids</taxon>
        <taxon>Rosales</taxon>
        <taxon>Rosaceae</taxon>
        <taxon>Amygdaloideae</taxon>
        <taxon>Amygdaleae</taxon>
        <taxon>Prunus</taxon>
    </lineage>
</organism>
<protein>
    <submittedName>
        <fullName evidence="3">Uncharacterized protein LOC110744731 isoform X1</fullName>
    </submittedName>
</protein>
<feature type="region of interest" description="Disordered" evidence="1">
    <location>
        <begin position="1727"/>
        <end position="1748"/>
    </location>
</feature>
<feature type="region of interest" description="Disordered" evidence="1">
    <location>
        <begin position="1178"/>
        <end position="1211"/>
    </location>
</feature>
<dbReference type="Proteomes" id="UP000515124">
    <property type="component" value="Unplaced"/>
</dbReference>
<keyword evidence="2" id="KW-1185">Reference proteome</keyword>
<feature type="compositionally biased region" description="Basic and acidic residues" evidence="1">
    <location>
        <begin position="1178"/>
        <end position="1194"/>
    </location>
</feature>
<feature type="compositionally biased region" description="Basic and acidic residues" evidence="1">
    <location>
        <begin position="1734"/>
        <end position="1748"/>
    </location>
</feature>
<dbReference type="GeneID" id="110744731"/>
<sequence>MDYYAMKRKQLQSLCKQHGIPANLRNTEMADKLTLLLKEDEKLSEPVCKNLEENEGGIDSEVETKKVKKVKFSPENQTFYFVGTDNDSNSDCDYNPKKKQGRKRKSMVVKKVQVFENSRGLEHSHKIIDSPGRVTRSRAQKIDEGNAEAVFSPLPGKKKVTNQVKKVDNCDKPPPEVELIERVDSNAEQANLNGGLIQRQLRSRVVVSDDGGNSLVLRKNLVPRGSKKPKQNKGSDGDLLPTETYEENVAVGKGIKPEKVQKQCKGNVKKVEGSSVLSEKSGKTDLCGSRITRSRAQIEGNSSGVESKTDILKVQEKGHEVLQLEETCTGLDRKHLRRKSALPLKRSLEGDNLANEAVVPGKTLRRSKRNLAGDRDSACGPLAETKLVGRGKKSKTKFVVKASGQEECELEEPSKGGQKIPLFQKGKELAKGDTRKRPRNIDLERASKVESSVERIEENVALLPNGPLRRSRRKTALFSSAAHDDREFRICEVAGTVKQSTAAGTVKQPVPDKGANVSQSLRQSSRNACEKILTEATGDMCGIANGVKKDSLVKQIQEPTYEKESSLILHDSLNKSPQRRSSHIVSKSGLVAPTGRTIAAGKNKKSESRMPIIKEKVSFAKINSPLEENPSIDIRLNIPEASGNENNTDSCCSKGLERSSKQRKGSSKQRKGSSKQRKGSSKKRESAGRGQPVYDEVSTAYSIMEKAMDISGHLKDNQISESMKFQGISTVQKPQNVTEPLINEMENSIPDNTTACDMDYHSYLSLNKGHTGHAFAVEQNPVECPDKFSNVVSSKFTCLSDGHSPTYQPDCEGECSNLLDLKKGLETDESLTVKTSNQRIDVVDDQLEGGSKVSVPEDQNLVQLDASGIDQPVLVEQVLEDHLTELGENKESDRNNAKSSELVEEICAFSSCDREEMVQVDVGSTAETSAETDGDIHLGRIVLSDTAVIPSKSSPVKEATDSCCSKEAVEKSSNKMESAAMGQPVCFEVSAVHSSIEKTMDISAHLKEIQLSKYNNLQGIFTVQNAQNVMEPVTNVMENVTVDIGLNVPENATVRDMEDNYYPSLDRGDTGHIIPVEQTSEECLDKLSNVGFSRLTCLGDGHSPTCQPGCEGECTNLLNLKGLETDESWTVKTSHQRSDVVNDQLEDSSKASVPEDQNLVQLDARGINQPVLVEPVIEDHLTERDENNESDRNTGKSSEVVEQTSEETVGDIHLDRIVPSDTAVTPSKSSLLKQEGNQLENQFKSPVEGGSICEIDEALLYGSKNQNLSFDEVDYLEDDTVAASKIESSMGAIVVETESISLSDCALAKMQHGNENILKEVSSEMKRHPSIALDDSMHMDGNADMDDNVGTLDGGMNSLNVSSKTEISSDNIGDFLVGGELADLSCCDPGIILGNAGVSNSVAQSIPGLADTDGIVGTESITQVKLCADNSCAKPQMYSGGLPLYHVFNDSSSLGDLSGSNEIEGKKNNAEEKEMTYEDREGDQLKDQFKSPVEGRNIHEKNQALLHGSKNQNLSFEEVNILEKHTVAANNTESSMDAMVDETELQSLSDFSLAKMPRGNENKSPDPSTMVVSVDSEVQERTLNNVMQSVLLLDQVKYGDPDIHKEVSLEMKRHPSIASVDSMHTDGNADMDDNIGTLDGGINSLTVSSKTEINSDNTGDFLVRDELGDLCCCDHGIILGNAGVSNRVSQNEPGLADTDRIVDTESITQVNLSAGNFCAKRQMHSGDLSGLNESEGRNNAEEKEMTYEDRGTVSLLEGDQLKDQFKSPVEGGIIRERDEALLHGSQNQKLSFDEVDILEKHTVAANDIGSSMDALVDETQSGSLSDFALAKMQLGNANKSPGPSNMVVPVDSEVQERASNEVIQSVLQPDPAKCGDLELQGNEFGVPERVSGVKVVESLNVGINRTRTSQETEEVIDLLNLNDRDIISGDSKESPGFENFHPISMVKPEMGVDCSADSPATDSSHGQCLLHQETKALELNAASPLFSSSEIKKLFSDDEIDGFSKSYPDMSKVDSMIEDSEDVKKGKESAVGIAQVAAGQLTDHEHKSEEVMELKSTLEMGIHYPVGSPVTNFSSCGDIKRDEFQKLDAGLSKANLMNEVGEHVKEGIENDLGIAQVVAKQHSDHGQRMADELLKSTHPPVSDGNTCVNKGPKEKGIRPINQVFVDHEDIDESGDIEYSNVWARTGKSVDDSEMSGSNPGAFDVPIDVPAANSDPNYLMQARSNVNPDVEDTKFSVESEIVSEQNVTADQCPKSADSVLRKDNLESPRVRSWEADSDKSISISSAPRENETGSLVPSRPKSFVNAVDMKENFRNTKSDKVSNSAVKTLQPRPALKDLQKK</sequence>
<feature type="region of interest" description="Disordered" evidence="1">
    <location>
        <begin position="637"/>
        <end position="693"/>
    </location>
</feature>
<evidence type="ECO:0000313" key="2">
    <source>
        <dbReference type="Proteomes" id="UP000515124"/>
    </source>
</evidence>
<evidence type="ECO:0000313" key="3">
    <source>
        <dbReference type="RefSeq" id="XP_021800408.1"/>
    </source>
</evidence>
<feature type="region of interest" description="Disordered" evidence="1">
    <location>
        <begin position="217"/>
        <end position="242"/>
    </location>
</feature>
<dbReference type="KEGG" id="pavi:110744731"/>
<name>A0A6P5REX9_PRUAV</name>
<feature type="compositionally biased region" description="Basic and acidic residues" evidence="1">
    <location>
        <begin position="2258"/>
        <end position="2278"/>
    </location>
</feature>